<keyword evidence="2" id="KW-1185">Reference proteome</keyword>
<dbReference type="EMBL" id="JAPHNI010000042">
    <property type="protein sequence ID" value="KAJ8117748.1"/>
    <property type="molecule type" value="Genomic_DNA"/>
</dbReference>
<dbReference type="Proteomes" id="UP001153331">
    <property type="component" value="Unassembled WGS sequence"/>
</dbReference>
<protein>
    <submittedName>
        <fullName evidence="1">Uncharacterized protein</fullName>
    </submittedName>
</protein>
<accession>A0ACC2IRM5</accession>
<reference evidence="1" key="1">
    <citation type="submission" date="2022-11" db="EMBL/GenBank/DDBJ databases">
        <title>Genome Sequence of Boeremia exigua.</title>
        <authorList>
            <person name="Buettner E."/>
        </authorList>
    </citation>
    <scope>NUCLEOTIDE SEQUENCE</scope>
    <source>
        <strain evidence="1">CU02</strain>
    </source>
</reference>
<proteinExistence type="predicted"/>
<gene>
    <name evidence="1" type="ORF">OPT61_g1123</name>
</gene>
<sequence length="693" mass="76768">MQKASAFSGLFPEASQGYILIASSRRCINKFLFTRTEPSRQIMSDPTKPDFAADIPNAIQQLVLKFFALADSKAETAPDEIAELFSENGQMHSMAGLLIGRAAIREGRQRSWNGICSRRHRVFEAYSRSEKCYRIVLIGSIDAEFNNGKSLTTEFVGKFVIVDGCENQPMIHSYQSWADSAPWIKALNGCDSTSSAPMSIGGTNAPASGMSLLSPASGIYNNDHYLLDYKVSIAMSSLNCMSFIVIGAGFGGLACAISLAKLGHAVEVFELSKDLKRQGASQVLSLSCLTFKINSKLGDVIMVGSNATRVIANWDTALMGEIWKMSAQPEVLRIQDKHGKILLDQPLPQDYDGFPNIYTNRTRLQNMLYDHAASLGVVFNFGVRVTDYFENDDFAVISVNGVQHTADAILVADGVHSKGRYFVTGVQDKALKSGFAVYRSWFPLERLNSNELTKEISRSNQDQFAIWIAEDIHAILTTNVKLGTCTCFATHKDMLAVVDGWDPVLRQIVKSIPEDGLIDHKLLWRNPNSQWVSPKGRVALVGDAAHPHLATSGTGGAQAIEDAASIAALTTKVGKGDIPTIFKIYERLRYERTSLTQRMGWETRHRWHQTDWVSVAQNPEFLKLPQPAWLNGHDAEQYALDQYDAVVKHLHDGTSFKSSNVPVGHVHQDWTIEEMMAQEGQRVDSSFYQINND</sequence>
<name>A0ACC2IRM5_9PLEO</name>
<evidence type="ECO:0000313" key="2">
    <source>
        <dbReference type="Proteomes" id="UP001153331"/>
    </source>
</evidence>
<evidence type="ECO:0000313" key="1">
    <source>
        <dbReference type="EMBL" id="KAJ8117748.1"/>
    </source>
</evidence>
<organism evidence="1 2">
    <name type="scientific">Boeremia exigua</name>
    <dbReference type="NCBI Taxonomy" id="749465"/>
    <lineage>
        <taxon>Eukaryota</taxon>
        <taxon>Fungi</taxon>
        <taxon>Dikarya</taxon>
        <taxon>Ascomycota</taxon>
        <taxon>Pezizomycotina</taxon>
        <taxon>Dothideomycetes</taxon>
        <taxon>Pleosporomycetidae</taxon>
        <taxon>Pleosporales</taxon>
        <taxon>Pleosporineae</taxon>
        <taxon>Didymellaceae</taxon>
        <taxon>Boeremia</taxon>
    </lineage>
</organism>
<comment type="caution">
    <text evidence="1">The sequence shown here is derived from an EMBL/GenBank/DDBJ whole genome shotgun (WGS) entry which is preliminary data.</text>
</comment>